<sequence>MVWIAVLLLPFLSVLLLIVDRIEDRLFEAAPEKGRHAAPKRHLRLIRGEGPPGGETDREGSAAEPGEDRPRAA</sequence>
<gene>
    <name evidence="2" type="ORF">ACFPZJ_20300</name>
</gene>
<feature type="region of interest" description="Disordered" evidence="1">
    <location>
        <begin position="38"/>
        <end position="73"/>
    </location>
</feature>
<name>A0ABW0US80_9ACTN</name>
<proteinExistence type="predicted"/>
<protein>
    <recommendedName>
        <fullName evidence="4">Secreted protein</fullName>
    </recommendedName>
</protein>
<organism evidence="2 3">
    <name type="scientific">Streptomyces bullii</name>
    <dbReference type="NCBI Taxonomy" id="349910"/>
    <lineage>
        <taxon>Bacteria</taxon>
        <taxon>Bacillati</taxon>
        <taxon>Actinomycetota</taxon>
        <taxon>Actinomycetes</taxon>
        <taxon>Kitasatosporales</taxon>
        <taxon>Streptomycetaceae</taxon>
        <taxon>Streptomyces</taxon>
    </lineage>
</organism>
<accession>A0ABW0US80</accession>
<dbReference type="EMBL" id="JBHSNY010000006">
    <property type="protein sequence ID" value="MFC5636097.1"/>
    <property type="molecule type" value="Genomic_DNA"/>
</dbReference>
<evidence type="ECO:0008006" key="4">
    <source>
        <dbReference type="Google" id="ProtNLM"/>
    </source>
</evidence>
<evidence type="ECO:0000256" key="1">
    <source>
        <dbReference type="SAM" id="MobiDB-lite"/>
    </source>
</evidence>
<evidence type="ECO:0000313" key="2">
    <source>
        <dbReference type="EMBL" id="MFC5636097.1"/>
    </source>
</evidence>
<dbReference type="Proteomes" id="UP001596154">
    <property type="component" value="Unassembled WGS sequence"/>
</dbReference>
<reference evidence="3" key="1">
    <citation type="journal article" date="2019" name="Int. J. Syst. Evol. Microbiol.">
        <title>The Global Catalogue of Microorganisms (GCM) 10K type strain sequencing project: providing services to taxonomists for standard genome sequencing and annotation.</title>
        <authorList>
            <consortium name="The Broad Institute Genomics Platform"/>
            <consortium name="The Broad Institute Genome Sequencing Center for Infectious Disease"/>
            <person name="Wu L."/>
            <person name="Ma J."/>
        </authorList>
    </citation>
    <scope>NUCLEOTIDE SEQUENCE [LARGE SCALE GENOMIC DNA]</scope>
    <source>
        <strain evidence="3">CGMCC 4.7248</strain>
    </source>
</reference>
<dbReference type="RefSeq" id="WP_381023368.1">
    <property type="nucleotide sequence ID" value="NZ_JBHSNY010000006.1"/>
</dbReference>
<evidence type="ECO:0000313" key="3">
    <source>
        <dbReference type="Proteomes" id="UP001596154"/>
    </source>
</evidence>
<keyword evidence="3" id="KW-1185">Reference proteome</keyword>
<comment type="caution">
    <text evidence="2">The sequence shown here is derived from an EMBL/GenBank/DDBJ whole genome shotgun (WGS) entry which is preliminary data.</text>
</comment>
<feature type="compositionally biased region" description="Basic and acidic residues" evidence="1">
    <location>
        <begin position="55"/>
        <end position="73"/>
    </location>
</feature>